<keyword evidence="13" id="KW-0675">Receptor</keyword>
<dbReference type="CDD" id="cd01347">
    <property type="entry name" value="ligand_gated_channel"/>
    <property type="match status" value="1"/>
</dbReference>
<keyword evidence="3 8" id="KW-1134">Transmembrane beta strand</keyword>
<sequence length="664" mass="72811">MKYQYLVSLSLPLLGVGTTYASNNEPVYPATTVAVATPITITASALSAPGEVRLDPTNPVQPIPAADGAGLLKTVPGISITRKGGMAGDPLLRGLGGSRLSITSDNNYVLGGCPSRMDPPTAYLFPRSFDEVIVTKGPQTVTQGPGLVAGSVQFKRHPRYYSEPDFMLDAGMTTGSGDRFDAFAALEAGNALGYLRLNANHNKAGNYKDGSGNRVNSAYDKNSQSLQLGLTPDDLSLIELSYDRSRGEAAYADRSMDGSKFDRDAWSIKLERQAITPWLGKLQLQYGHSEVDHVMDNYSLRPVPVMMGKPMYMAMNPDRTTDTARLLAELNLGAHQTQVGIDWMQDAHRGRMASGMTQADADAYRQLPRQDNQSFENIGVFVENNWLLTDKQQLISGVRLDKTEARFEKLPASSSLKEQDYYLHAGFVRLEHSLQDWTWYAGYGQAERAPDFWERNRNGALETETNHQIDAGVLYRHGTLSGSVSVFAGYVDDFILVDNYSADKARNVNARRMGGEAELNWRFADNWTLGSNVSYTHGQNLSDDIALGQTPPLELNTTLGYDNGVQEVALLMRNVAGQNRFADGQGNIIGQDTGPSAGFTVFSLNAGWQITPTVKLATGVDNLLDKDYSEFINKQESYPLGDNPVTGRISEPGRQWWAEVQISL</sequence>
<comment type="subcellular location">
    <subcellularLocation>
        <location evidence="1 8">Cell outer membrane</location>
        <topology evidence="1 8">Multi-pass membrane protein</topology>
    </subcellularLocation>
</comment>
<dbReference type="PANTHER" id="PTHR30069">
    <property type="entry name" value="TONB-DEPENDENT OUTER MEMBRANE RECEPTOR"/>
    <property type="match status" value="1"/>
</dbReference>
<name>A0ABW7P1N3_9GAMM</name>
<proteinExistence type="inferred from homology"/>
<evidence type="ECO:0000256" key="4">
    <source>
        <dbReference type="ARBA" id="ARBA00022692"/>
    </source>
</evidence>
<evidence type="ECO:0000256" key="1">
    <source>
        <dbReference type="ARBA" id="ARBA00004571"/>
    </source>
</evidence>
<accession>A0ABW7P1N3</accession>
<reference evidence="13 14" key="1">
    <citation type="submission" date="2024-08" db="EMBL/GenBank/DDBJ databases">
        <title>Oceanimonas smirnovii Genome sequencing and assembly.</title>
        <authorList>
            <person name="Tang B."/>
        </authorList>
    </citation>
    <scope>NUCLEOTIDE SEQUENCE [LARGE SCALE GENOMIC DNA]</scope>
    <source>
        <strain evidence="13 14">OS2020-119</strain>
    </source>
</reference>
<keyword evidence="7 8" id="KW-0998">Cell outer membrane</keyword>
<organism evidence="13 14">
    <name type="scientific">Oceanimonas smirnovii</name>
    <dbReference type="NCBI Taxonomy" id="264574"/>
    <lineage>
        <taxon>Bacteria</taxon>
        <taxon>Pseudomonadati</taxon>
        <taxon>Pseudomonadota</taxon>
        <taxon>Gammaproteobacteria</taxon>
        <taxon>Aeromonadales</taxon>
        <taxon>Aeromonadaceae</taxon>
        <taxon>Oceanimonas</taxon>
    </lineage>
</organism>
<evidence type="ECO:0000256" key="2">
    <source>
        <dbReference type="ARBA" id="ARBA00022448"/>
    </source>
</evidence>
<evidence type="ECO:0000256" key="5">
    <source>
        <dbReference type="ARBA" id="ARBA00023077"/>
    </source>
</evidence>
<dbReference type="Proteomes" id="UP001610706">
    <property type="component" value="Unassembled WGS sequence"/>
</dbReference>
<keyword evidence="4 8" id="KW-0812">Transmembrane</keyword>
<evidence type="ECO:0000259" key="12">
    <source>
        <dbReference type="Pfam" id="PF07715"/>
    </source>
</evidence>
<evidence type="ECO:0000256" key="6">
    <source>
        <dbReference type="ARBA" id="ARBA00023136"/>
    </source>
</evidence>
<dbReference type="NCBIfam" id="TIGR01778">
    <property type="entry name" value="TonB-copper"/>
    <property type="match status" value="1"/>
</dbReference>
<dbReference type="InterPro" id="IPR037066">
    <property type="entry name" value="Plug_dom_sf"/>
</dbReference>
<feature type="signal peptide" evidence="10">
    <location>
        <begin position="1"/>
        <end position="21"/>
    </location>
</feature>
<dbReference type="InterPro" id="IPR039426">
    <property type="entry name" value="TonB-dep_rcpt-like"/>
</dbReference>
<evidence type="ECO:0000256" key="10">
    <source>
        <dbReference type="SAM" id="SignalP"/>
    </source>
</evidence>
<keyword evidence="2 8" id="KW-0813">Transport</keyword>
<dbReference type="InterPro" id="IPR012910">
    <property type="entry name" value="Plug_dom"/>
</dbReference>
<comment type="caution">
    <text evidence="13">The sequence shown here is derived from an EMBL/GenBank/DDBJ whole genome shotgun (WGS) entry which is preliminary data.</text>
</comment>
<evidence type="ECO:0000256" key="8">
    <source>
        <dbReference type="PROSITE-ProRule" id="PRU01360"/>
    </source>
</evidence>
<evidence type="ECO:0000259" key="11">
    <source>
        <dbReference type="Pfam" id="PF00593"/>
    </source>
</evidence>
<dbReference type="InterPro" id="IPR010100">
    <property type="entry name" value="TonB-dep_Cu_rcpt"/>
</dbReference>
<dbReference type="RefSeq" id="WP_395545307.1">
    <property type="nucleotide sequence ID" value="NZ_CP166302.1"/>
</dbReference>
<evidence type="ECO:0000256" key="9">
    <source>
        <dbReference type="RuleBase" id="RU003357"/>
    </source>
</evidence>
<dbReference type="InterPro" id="IPR036942">
    <property type="entry name" value="Beta-barrel_TonB_sf"/>
</dbReference>
<dbReference type="PANTHER" id="PTHR30069:SF49">
    <property type="entry name" value="OUTER MEMBRANE PROTEIN C"/>
    <property type="match status" value="1"/>
</dbReference>
<evidence type="ECO:0000313" key="14">
    <source>
        <dbReference type="Proteomes" id="UP001610706"/>
    </source>
</evidence>
<dbReference type="InterPro" id="IPR000531">
    <property type="entry name" value="Beta-barrel_TonB"/>
</dbReference>
<keyword evidence="14" id="KW-1185">Reference proteome</keyword>
<dbReference type="SUPFAM" id="SSF56935">
    <property type="entry name" value="Porins"/>
    <property type="match status" value="1"/>
</dbReference>
<dbReference type="Gene3D" id="2.170.130.10">
    <property type="entry name" value="TonB-dependent receptor, plug domain"/>
    <property type="match status" value="1"/>
</dbReference>
<gene>
    <name evidence="13" type="ORF">AB9R89_07560</name>
</gene>
<dbReference type="Pfam" id="PF00593">
    <property type="entry name" value="TonB_dep_Rec_b-barrel"/>
    <property type="match status" value="1"/>
</dbReference>
<feature type="domain" description="TonB-dependent receptor plug" evidence="12">
    <location>
        <begin position="64"/>
        <end position="150"/>
    </location>
</feature>
<keyword evidence="5 9" id="KW-0798">TonB box</keyword>
<dbReference type="Pfam" id="PF07715">
    <property type="entry name" value="Plug"/>
    <property type="match status" value="1"/>
</dbReference>
<feature type="domain" description="TonB-dependent receptor-like beta-barrel" evidence="11">
    <location>
        <begin position="202"/>
        <end position="623"/>
    </location>
</feature>
<protein>
    <submittedName>
        <fullName evidence="13">TonB-dependent copper receptor</fullName>
    </submittedName>
</protein>
<evidence type="ECO:0000256" key="3">
    <source>
        <dbReference type="ARBA" id="ARBA00022452"/>
    </source>
</evidence>
<evidence type="ECO:0000256" key="7">
    <source>
        <dbReference type="ARBA" id="ARBA00023237"/>
    </source>
</evidence>
<keyword evidence="6 8" id="KW-0472">Membrane</keyword>
<feature type="chain" id="PRO_5046441648" evidence="10">
    <location>
        <begin position="22"/>
        <end position="664"/>
    </location>
</feature>
<keyword evidence="10" id="KW-0732">Signal</keyword>
<evidence type="ECO:0000313" key="13">
    <source>
        <dbReference type="EMBL" id="MFH7565179.1"/>
    </source>
</evidence>
<dbReference type="Gene3D" id="2.40.170.20">
    <property type="entry name" value="TonB-dependent receptor, beta-barrel domain"/>
    <property type="match status" value="1"/>
</dbReference>
<dbReference type="EMBL" id="JBGFTR010000009">
    <property type="protein sequence ID" value="MFH7565179.1"/>
    <property type="molecule type" value="Genomic_DNA"/>
</dbReference>
<comment type="similarity">
    <text evidence="8 9">Belongs to the TonB-dependent receptor family.</text>
</comment>
<dbReference type="PROSITE" id="PS52016">
    <property type="entry name" value="TONB_DEPENDENT_REC_3"/>
    <property type="match status" value="1"/>
</dbReference>